<evidence type="ECO:0000259" key="2">
    <source>
        <dbReference type="Pfam" id="PF26130"/>
    </source>
</evidence>
<proteinExistence type="predicted"/>
<gene>
    <name evidence="3" type="ORF">SO802_026708</name>
</gene>
<name>A0AAW2C1Y6_9ROSI</name>
<feature type="domain" description="PB1-like" evidence="2">
    <location>
        <begin position="7"/>
        <end position="90"/>
    </location>
</feature>
<evidence type="ECO:0000313" key="4">
    <source>
        <dbReference type="Proteomes" id="UP001459277"/>
    </source>
</evidence>
<feature type="region of interest" description="Disordered" evidence="1">
    <location>
        <begin position="112"/>
        <end position="168"/>
    </location>
</feature>
<feature type="compositionally biased region" description="Polar residues" evidence="1">
    <location>
        <begin position="112"/>
        <end position="124"/>
    </location>
</feature>
<comment type="caution">
    <text evidence="3">The sequence shown here is derived from an EMBL/GenBank/DDBJ whole genome shotgun (WGS) entry which is preliminary data.</text>
</comment>
<protein>
    <recommendedName>
        <fullName evidence="2">PB1-like domain-containing protein</fullName>
    </recommendedName>
</protein>
<keyword evidence="4" id="KW-1185">Reference proteome</keyword>
<dbReference type="AlphaFoldDB" id="A0AAW2C1Y6"/>
<dbReference type="EMBL" id="JAZDWU010000009">
    <property type="protein sequence ID" value="KAK9991723.1"/>
    <property type="molecule type" value="Genomic_DNA"/>
</dbReference>
<reference evidence="3 4" key="1">
    <citation type="submission" date="2024-01" db="EMBL/GenBank/DDBJ databases">
        <title>A telomere-to-telomere, gap-free genome of sweet tea (Lithocarpus litseifolius).</title>
        <authorList>
            <person name="Zhou J."/>
        </authorList>
    </citation>
    <scope>NUCLEOTIDE SEQUENCE [LARGE SCALE GENOMIC DNA]</scope>
    <source>
        <strain evidence="3">Zhou-2022a</strain>
        <tissue evidence="3">Leaf</tissue>
    </source>
</reference>
<dbReference type="Pfam" id="PF26130">
    <property type="entry name" value="PB1-like"/>
    <property type="match status" value="1"/>
</dbReference>
<evidence type="ECO:0000256" key="1">
    <source>
        <dbReference type="SAM" id="MobiDB-lite"/>
    </source>
</evidence>
<organism evidence="3 4">
    <name type="scientific">Lithocarpus litseifolius</name>
    <dbReference type="NCBI Taxonomy" id="425828"/>
    <lineage>
        <taxon>Eukaryota</taxon>
        <taxon>Viridiplantae</taxon>
        <taxon>Streptophyta</taxon>
        <taxon>Embryophyta</taxon>
        <taxon>Tracheophyta</taxon>
        <taxon>Spermatophyta</taxon>
        <taxon>Magnoliopsida</taxon>
        <taxon>eudicotyledons</taxon>
        <taxon>Gunneridae</taxon>
        <taxon>Pentapetalae</taxon>
        <taxon>rosids</taxon>
        <taxon>fabids</taxon>
        <taxon>Fagales</taxon>
        <taxon>Fagaceae</taxon>
        <taxon>Lithocarpus</taxon>
    </lineage>
</organism>
<sequence>MQTYMDDEEVKLEVHYGGAFLWNPSLEYFDGKVEIVYRDLDRLSYFELQGICEELGIDELYRVHYLGPGGNLEQDLRLIQDDQDAVPMCKPNDGGPRDTIILYTVRGAPWFSSSQPTPHTSAETWDSRPPATRGAALKGRGDAARTQKCRTRGGKVRYGGRGRGRGSK</sequence>
<evidence type="ECO:0000313" key="3">
    <source>
        <dbReference type="EMBL" id="KAK9991723.1"/>
    </source>
</evidence>
<accession>A0AAW2C1Y6</accession>
<feature type="compositionally biased region" description="Basic residues" evidence="1">
    <location>
        <begin position="147"/>
        <end position="168"/>
    </location>
</feature>
<dbReference type="InterPro" id="IPR058594">
    <property type="entry name" value="PB1-like_dom_pln"/>
</dbReference>
<dbReference type="Proteomes" id="UP001459277">
    <property type="component" value="Unassembled WGS sequence"/>
</dbReference>